<feature type="region of interest" description="Disordered" evidence="1">
    <location>
        <begin position="12"/>
        <end position="67"/>
    </location>
</feature>
<feature type="transmembrane region" description="Helical" evidence="2">
    <location>
        <begin position="523"/>
        <end position="540"/>
    </location>
</feature>
<feature type="compositionally biased region" description="Polar residues" evidence="1">
    <location>
        <begin position="12"/>
        <end position="28"/>
    </location>
</feature>
<keyword evidence="2" id="KW-0472">Membrane</keyword>
<gene>
    <name evidence="3" type="ORF">DILT_LOCUS6161</name>
</gene>
<keyword evidence="2" id="KW-1133">Transmembrane helix</keyword>
<keyword evidence="2" id="KW-0812">Transmembrane</keyword>
<keyword evidence="4" id="KW-1185">Reference proteome</keyword>
<proteinExistence type="predicted"/>
<dbReference type="EMBL" id="UYRU01048917">
    <property type="protein sequence ID" value="VDN10330.1"/>
    <property type="molecule type" value="Genomic_DNA"/>
</dbReference>
<dbReference type="Proteomes" id="UP000281553">
    <property type="component" value="Unassembled WGS sequence"/>
</dbReference>
<dbReference type="AlphaFoldDB" id="A0A3P7LA19"/>
<evidence type="ECO:0000256" key="2">
    <source>
        <dbReference type="SAM" id="Phobius"/>
    </source>
</evidence>
<evidence type="ECO:0000313" key="3">
    <source>
        <dbReference type="EMBL" id="VDN10330.1"/>
    </source>
</evidence>
<evidence type="ECO:0000256" key="1">
    <source>
        <dbReference type="SAM" id="MobiDB-lite"/>
    </source>
</evidence>
<feature type="region of interest" description="Disordered" evidence="1">
    <location>
        <begin position="159"/>
        <end position="187"/>
    </location>
</feature>
<sequence length="555" mass="59999">MRLLEGLENKFQGSAKPQTATTTQMLSSETRERTRQLIKQQQSASQGRLTHIPKKTRVTISPARKPLEQDESPHAVFFHPFPNVPSESEDVSELTEITASEPSLLSLSRTMCRAMSPSPPSETGVALVDEQSNHETEPICLKATASTFVVAKACSPRTSTADEKPVPQFQPPLTCSVSTPPGVEDVDKSTSEISYYTPQSNRTPSHFGVAKVASPNTRYAAQDNSTLEALGPSFHTTSPRIPQVVTQSATTLQDGLLPCDSPSNHRRNTMSSLTLDRHIQPICLTGEGRNLSVSHPNLRSTNVQPQPGLSEPLGRSLGNFLTAPPAISSHCPSPMTSPQIVTKARPQVTLAAPQLHVPNIHSPAINTTVSVPAAEMTKSSLITAQLDSIYRPCSPEFSQLPSVTQHSFEPDREQVSSAVPKAAGVDLQSAPSSLLISRVGSYPLSQLLSGQSTPPPPAAAGESYDCMHPLQSTSSRTSFSDVDAPTLKLHVDQRCALSFIGIIILPSFFYKDDKFTPTPGQQAFLFGGGLYMYFVVYGLFEGSPAGFRQIFVYYM</sequence>
<evidence type="ECO:0000313" key="4">
    <source>
        <dbReference type="Proteomes" id="UP000281553"/>
    </source>
</evidence>
<reference evidence="3 4" key="1">
    <citation type="submission" date="2018-11" db="EMBL/GenBank/DDBJ databases">
        <authorList>
            <consortium name="Pathogen Informatics"/>
        </authorList>
    </citation>
    <scope>NUCLEOTIDE SEQUENCE [LARGE SCALE GENOMIC DNA]</scope>
</reference>
<organism evidence="3 4">
    <name type="scientific">Dibothriocephalus latus</name>
    <name type="common">Fish tapeworm</name>
    <name type="synonym">Diphyllobothrium latum</name>
    <dbReference type="NCBI Taxonomy" id="60516"/>
    <lineage>
        <taxon>Eukaryota</taxon>
        <taxon>Metazoa</taxon>
        <taxon>Spiralia</taxon>
        <taxon>Lophotrochozoa</taxon>
        <taxon>Platyhelminthes</taxon>
        <taxon>Cestoda</taxon>
        <taxon>Eucestoda</taxon>
        <taxon>Diphyllobothriidea</taxon>
        <taxon>Diphyllobothriidae</taxon>
        <taxon>Dibothriocephalus</taxon>
    </lineage>
</organism>
<feature type="compositionally biased region" description="Polar residues" evidence="1">
    <location>
        <begin position="37"/>
        <end position="48"/>
    </location>
</feature>
<protein>
    <submittedName>
        <fullName evidence="3">Uncharacterized protein</fullName>
    </submittedName>
</protein>
<name>A0A3P7LA19_DIBLA</name>
<accession>A0A3P7LA19</accession>